<dbReference type="Proteomes" id="UP000828941">
    <property type="component" value="Chromosome 3"/>
</dbReference>
<evidence type="ECO:0000313" key="2">
    <source>
        <dbReference type="Proteomes" id="UP000828941"/>
    </source>
</evidence>
<organism evidence="1 2">
    <name type="scientific">Bauhinia variegata</name>
    <name type="common">Purple orchid tree</name>
    <name type="synonym">Phanera variegata</name>
    <dbReference type="NCBI Taxonomy" id="167791"/>
    <lineage>
        <taxon>Eukaryota</taxon>
        <taxon>Viridiplantae</taxon>
        <taxon>Streptophyta</taxon>
        <taxon>Embryophyta</taxon>
        <taxon>Tracheophyta</taxon>
        <taxon>Spermatophyta</taxon>
        <taxon>Magnoliopsida</taxon>
        <taxon>eudicotyledons</taxon>
        <taxon>Gunneridae</taxon>
        <taxon>Pentapetalae</taxon>
        <taxon>rosids</taxon>
        <taxon>fabids</taxon>
        <taxon>Fabales</taxon>
        <taxon>Fabaceae</taxon>
        <taxon>Cercidoideae</taxon>
        <taxon>Cercideae</taxon>
        <taxon>Bauhiniinae</taxon>
        <taxon>Bauhinia</taxon>
    </lineage>
</organism>
<protein>
    <submittedName>
        <fullName evidence="1">Uncharacterized protein</fullName>
    </submittedName>
</protein>
<dbReference type="EMBL" id="CM039428">
    <property type="protein sequence ID" value="KAI4351255.1"/>
    <property type="molecule type" value="Genomic_DNA"/>
</dbReference>
<proteinExistence type="predicted"/>
<gene>
    <name evidence="1" type="ORF">L6164_005631</name>
</gene>
<comment type="caution">
    <text evidence="1">The sequence shown here is derived from an EMBL/GenBank/DDBJ whole genome shotgun (WGS) entry which is preliminary data.</text>
</comment>
<keyword evidence="2" id="KW-1185">Reference proteome</keyword>
<sequence length="468" mass="53088">MSTMSNDQLHVVMFPFFAFGHISPFVQLSNKLSSHGVQVTFLSAPSNIPRIKSTLNLNPKVQIIPLQFPPSEKLPNNVASTAELAPEMAGNLMEALDLMQLQIKSLLSELKPHFVFFDFAQNWLPKLASELGIKSAHFLVYSAISDSYITVPSRFDGIQGRSITFEDLMKPPIGYPQNCKHSLRAFEAKDFMFLFHKFGEGITGYERVLQSLSECSFIIFKSCKEIEKPYIDYLETQFRKPILLAGPLVPEPLPPMGVLQEKWSKWLDGFQSKSVIFCSFGSETFLSDDQIKELAIGLELTGLPFILVLNFPSNLDAKMELARALPEGFMERVKHRGIVHTGWLQQQLILAHSRVGCYICHSGFSSVIEAMVSDCQLVLLPFKGDQFFNSKLIAVDLKAGVEVNRREEDGYFRKEDIVEAVKTIMADADKEPGKEIRQNHQKWRNFMLDKEVQNKYIFDLVSQLRSMT</sequence>
<reference evidence="1 2" key="1">
    <citation type="journal article" date="2022" name="DNA Res.">
        <title>Chromosomal-level genome assembly of the orchid tree Bauhinia variegata (Leguminosae; Cercidoideae) supports the allotetraploid origin hypothesis of Bauhinia.</title>
        <authorList>
            <person name="Zhong Y."/>
            <person name="Chen Y."/>
            <person name="Zheng D."/>
            <person name="Pang J."/>
            <person name="Liu Y."/>
            <person name="Luo S."/>
            <person name="Meng S."/>
            <person name="Qian L."/>
            <person name="Wei D."/>
            <person name="Dai S."/>
            <person name="Zhou R."/>
        </authorList>
    </citation>
    <scope>NUCLEOTIDE SEQUENCE [LARGE SCALE GENOMIC DNA]</scope>
    <source>
        <strain evidence="1">BV-YZ2020</strain>
    </source>
</reference>
<evidence type="ECO:0000313" key="1">
    <source>
        <dbReference type="EMBL" id="KAI4351255.1"/>
    </source>
</evidence>
<name>A0ACB9PSD4_BAUVA</name>
<accession>A0ACB9PSD4</accession>